<dbReference type="PANTHER" id="PTHR45700">
    <property type="entry name" value="UBIQUITIN-PROTEIN LIGASE E3C"/>
    <property type="match status" value="1"/>
</dbReference>
<dbReference type="PROSITE" id="PS50237">
    <property type="entry name" value="HECT"/>
    <property type="match status" value="1"/>
</dbReference>
<feature type="active site" description="Glycyl thioester intermediate" evidence="5">
    <location>
        <position position="1137"/>
    </location>
</feature>
<sequence>MLPIFDTERRRRINLGGASSSTSHSSILDQAKLRREERIEQKRRVDNAVKVQAWWRGTKEHQRVRLEFRKNLEHALNRGDLLHLDTLRMLVIVGRKQTTDKILSIWSEKLVQCGPDCVFDLFAASEEDSKSYLVLLKQLLLLLLQEVARNAQLDGSVTHLKLLISLLSAAPESSPSSSRPKVVTEFTAYMLSHGFYPLLASSIKTIPVEAKSSPALPLLISLSTTPFSFLETTSDRYALAMQGLFIHLLTIPLLPNRLPLPTLTHLSSHLPLAKMGVLYAKPVDDSSSPLSKFLLDMATPVALETKIHLIANLLAFTPPRYSKLPGPALAAYLRLLGDILNIIPSGALEGLSAASSTQHTGISNGYDSDSSDDGRSSIRVSIVSSFNTTAPPALPIFDSRTLKRLLILPSLAHITSILNASKSLSSSRYLLITFIYAVGGVWLSKENDILAHLWSWNGGGLVREIWRGWVRSGGLGSNLLSSEPQATDNMDVDTSASPSIDNSRTSHLEPLRPATTPSARLRGAAPNAEEDPWAPLLLLADLFSHGLLTMGDDEFFSPTSPVSGPASSAAHRNPLTLDEISTFTRQLLNIAWVLWMYGSELGIEPSPSSHTSVVPMPRVRLTWLEIRGKVTKCLLAINARDARKPFMPPGGWLVFSDGAAMQESNGYTRGENIRLTSEMAGFVEAAVFEAQELMSDPETSSEDVMDSISSPHRGPRSHPPGVSSAFSKRKLNYLSPRLGVLNNIPFAIPFHVRVAIFRNFIGMDVFSRRESTNSRSTRPINPFGALSNFNTVMNDMRTSHVAHGRQQTVTIRRGSVAQDGFDHLGDADLKNPIQIVFIDQFGAEEAGIDGGGVFKEFFTSLCKEVFDTDRGLWLSNEKNELYPNPHAYATEAHSLSWYRFIGRILGKAMYEGILVDVAFAGFFLAKWLGRQSFLDDLASLDPDLYKGLVFLKHHTGDFEDLSLNFTVEVEEFGTTRTIDLIRNGSHIAVTKENRLQYIYLVSHFKLSKQIKLQSEAFFEGLSEMIEPKWIRMFNQQELQILLGGVNSPIDLDDLKANTNYGGLYDPDERTIVAFWNVVNTFDQEQRRALLRFVTSCSRPPLLHLMEGYLRGFKELVPNFSIRDAGGDQHRLPTSSTCVNLLKLPRYTDEQVLRSKLLQAIMSNAGFDLS</sequence>
<comment type="caution">
    <text evidence="8">The sequence shown here is derived from an EMBL/GenBank/DDBJ whole genome shotgun (WGS) entry which is preliminary data.</text>
</comment>
<evidence type="ECO:0000256" key="5">
    <source>
        <dbReference type="PROSITE-ProRule" id="PRU00104"/>
    </source>
</evidence>
<evidence type="ECO:0000256" key="3">
    <source>
        <dbReference type="ARBA" id="ARBA00022679"/>
    </source>
</evidence>
<dbReference type="InterPro" id="IPR000569">
    <property type="entry name" value="HECT_dom"/>
</dbReference>
<evidence type="ECO:0000256" key="4">
    <source>
        <dbReference type="ARBA" id="ARBA00022786"/>
    </source>
</evidence>
<evidence type="ECO:0000259" key="7">
    <source>
        <dbReference type="PROSITE" id="PS50237"/>
    </source>
</evidence>
<dbReference type="EC" id="2.3.2.26" evidence="2"/>
<feature type="compositionally biased region" description="Polar residues" evidence="6">
    <location>
        <begin position="483"/>
        <end position="503"/>
    </location>
</feature>
<dbReference type="AlphaFoldDB" id="A0A9W9A5F0"/>
<keyword evidence="3" id="KW-0808">Transferase</keyword>
<proteinExistence type="predicted"/>
<dbReference type="GO" id="GO:0006511">
    <property type="term" value="P:ubiquitin-dependent protein catabolic process"/>
    <property type="evidence" value="ECO:0007669"/>
    <property type="project" value="TreeGrafter"/>
</dbReference>
<dbReference type="Pfam" id="PF00632">
    <property type="entry name" value="HECT"/>
    <property type="match status" value="1"/>
</dbReference>
<dbReference type="Gene3D" id="3.30.2160.10">
    <property type="entry name" value="Hect, E3 ligase catalytic domain"/>
    <property type="match status" value="1"/>
</dbReference>
<protein>
    <recommendedName>
        <fullName evidence="2">HECT-type E3 ubiquitin transferase</fullName>
        <ecNumber evidence="2">2.3.2.26</ecNumber>
    </recommendedName>
</protein>
<keyword evidence="4 5" id="KW-0833">Ubl conjugation pathway</keyword>
<feature type="region of interest" description="Disordered" evidence="6">
    <location>
        <begin position="695"/>
        <end position="725"/>
    </location>
</feature>
<dbReference type="FunFam" id="3.30.2410.10:FF:000011">
    <property type="entry name" value="Putative Ubiquitin-protein ligase E3C"/>
    <property type="match status" value="1"/>
</dbReference>
<evidence type="ECO:0000256" key="6">
    <source>
        <dbReference type="SAM" id="MobiDB-lite"/>
    </source>
</evidence>
<feature type="region of interest" description="Disordered" evidence="6">
    <location>
        <begin position="480"/>
        <end position="527"/>
    </location>
</feature>
<dbReference type="InterPro" id="IPR035983">
    <property type="entry name" value="Hect_E3_ubiquitin_ligase"/>
</dbReference>
<evidence type="ECO:0000313" key="8">
    <source>
        <dbReference type="EMBL" id="KAJ4475005.1"/>
    </source>
</evidence>
<dbReference type="CDD" id="cd23766">
    <property type="entry name" value="IQCG"/>
    <property type="match status" value="1"/>
</dbReference>
<accession>A0A9W9A5F0</accession>
<dbReference type="Proteomes" id="UP001150266">
    <property type="component" value="Unassembled WGS sequence"/>
</dbReference>
<keyword evidence="9" id="KW-1185">Reference proteome</keyword>
<dbReference type="SMART" id="SM00119">
    <property type="entry name" value="HECTc"/>
    <property type="match status" value="1"/>
</dbReference>
<dbReference type="Gene3D" id="3.30.2410.10">
    <property type="entry name" value="Hect, E3 ligase catalytic domain"/>
    <property type="match status" value="1"/>
</dbReference>
<dbReference type="GO" id="GO:0000209">
    <property type="term" value="P:protein polyubiquitination"/>
    <property type="evidence" value="ECO:0007669"/>
    <property type="project" value="InterPro"/>
</dbReference>
<feature type="domain" description="HECT" evidence="7">
    <location>
        <begin position="825"/>
        <end position="1169"/>
    </location>
</feature>
<dbReference type="EMBL" id="JAOTPV010000015">
    <property type="protein sequence ID" value="KAJ4475005.1"/>
    <property type="molecule type" value="Genomic_DNA"/>
</dbReference>
<comment type="catalytic activity">
    <reaction evidence="1">
        <text>S-ubiquitinyl-[E2 ubiquitin-conjugating enzyme]-L-cysteine + [acceptor protein]-L-lysine = [E2 ubiquitin-conjugating enzyme]-L-cysteine + N(6)-ubiquitinyl-[acceptor protein]-L-lysine.</text>
        <dbReference type="EC" id="2.3.2.26"/>
    </reaction>
</comment>
<reference evidence="8" key="1">
    <citation type="submission" date="2022-08" db="EMBL/GenBank/DDBJ databases">
        <title>A Global Phylogenomic Analysis of the Shiitake Genus Lentinula.</title>
        <authorList>
            <consortium name="DOE Joint Genome Institute"/>
            <person name="Sierra-Patev S."/>
            <person name="Min B."/>
            <person name="Naranjo-Ortiz M."/>
            <person name="Looney B."/>
            <person name="Konkel Z."/>
            <person name="Slot J.C."/>
            <person name="Sakamoto Y."/>
            <person name="Steenwyk J.L."/>
            <person name="Rokas A."/>
            <person name="Carro J."/>
            <person name="Camarero S."/>
            <person name="Ferreira P."/>
            <person name="Molpeceres G."/>
            <person name="Ruiz-Duenas F.J."/>
            <person name="Serrano A."/>
            <person name="Henrissat B."/>
            <person name="Drula E."/>
            <person name="Hughes K.W."/>
            <person name="Mata J.L."/>
            <person name="Ishikawa N.K."/>
            <person name="Vargas-Isla R."/>
            <person name="Ushijima S."/>
            <person name="Smith C.A."/>
            <person name="Ahrendt S."/>
            <person name="Andreopoulos W."/>
            <person name="He G."/>
            <person name="Labutti K."/>
            <person name="Lipzen A."/>
            <person name="Ng V."/>
            <person name="Riley R."/>
            <person name="Sandor L."/>
            <person name="Barry K."/>
            <person name="Martinez A.T."/>
            <person name="Xiao Y."/>
            <person name="Gibbons J.G."/>
            <person name="Terashima K."/>
            <person name="Grigoriev I.V."/>
            <person name="Hibbett D.S."/>
        </authorList>
    </citation>
    <scope>NUCLEOTIDE SEQUENCE</scope>
    <source>
        <strain evidence="8">JLM2183</strain>
    </source>
</reference>
<gene>
    <name evidence="8" type="ORF">J3R30DRAFT_3706854</name>
</gene>
<evidence type="ECO:0000313" key="9">
    <source>
        <dbReference type="Proteomes" id="UP001150266"/>
    </source>
</evidence>
<dbReference type="OrthoDB" id="8068875at2759"/>
<evidence type="ECO:0000256" key="2">
    <source>
        <dbReference type="ARBA" id="ARBA00012485"/>
    </source>
</evidence>
<dbReference type="SUPFAM" id="SSF56204">
    <property type="entry name" value="Hect, E3 ligase catalytic domain"/>
    <property type="match status" value="1"/>
</dbReference>
<dbReference type="GO" id="GO:0061630">
    <property type="term" value="F:ubiquitin protein ligase activity"/>
    <property type="evidence" value="ECO:0007669"/>
    <property type="project" value="UniProtKB-EC"/>
</dbReference>
<name>A0A9W9A5F0_9AGAR</name>
<organism evidence="8 9">
    <name type="scientific">Lentinula aciculospora</name>
    <dbReference type="NCBI Taxonomy" id="153920"/>
    <lineage>
        <taxon>Eukaryota</taxon>
        <taxon>Fungi</taxon>
        <taxon>Dikarya</taxon>
        <taxon>Basidiomycota</taxon>
        <taxon>Agaricomycotina</taxon>
        <taxon>Agaricomycetes</taxon>
        <taxon>Agaricomycetidae</taxon>
        <taxon>Agaricales</taxon>
        <taxon>Marasmiineae</taxon>
        <taxon>Omphalotaceae</taxon>
        <taxon>Lentinula</taxon>
    </lineage>
</organism>
<dbReference type="InterPro" id="IPR044611">
    <property type="entry name" value="E3A/B/C-like"/>
</dbReference>
<dbReference type="Gene3D" id="3.90.1750.10">
    <property type="entry name" value="Hect, E3 ligase catalytic domains"/>
    <property type="match status" value="1"/>
</dbReference>
<dbReference type="PANTHER" id="PTHR45700:SF2">
    <property type="entry name" value="UBIQUITIN-PROTEIN LIGASE E3C"/>
    <property type="match status" value="1"/>
</dbReference>
<evidence type="ECO:0000256" key="1">
    <source>
        <dbReference type="ARBA" id="ARBA00000885"/>
    </source>
</evidence>
<dbReference type="CDD" id="cd00078">
    <property type="entry name" value="HECTc"/>
    <property type="match status" value="1"/>
</dbReference>
<dbReference type="FunFam" id="3.30.2160.10:FF:000002">
    <property type="entry name" value="Putative Ubiquitin-protein ligase E3C"/>
    <property type="match status" value="1"/>
</dbReference>